<evidence type="ECO:0000256" key="9">
    <source>
        <dbReference type="ARBA" id="ARBA00037295"/>
    </source>
</evidence>
<dbReference type="InterPro" id="IPR020846">
    <property type="entry name" value="MFS_dom"/>
</dbReference>
<dbReference type="Pfam" id="PF07690">
    <property type="entry name" value="MFS_1"/>
    <property type="match status" value="1"/>
</dbReference>
<name>A0ABU6GNE0_9BACL</name>
<evidence type="ECO:0000313" key="13">
    <source>
        <dbReference type="EMBL" id="MEC0241248.1"/>
    </source>
</evidence>
<evidence type="ECO:0000256" key="11">
    <source>
        <dbReference type="SAM" id="Phobius"/>
    </source>
</evidence>
<organism evidence="13 14">
    <name type="scientific">Paenibacillus dokdonensis</name>
    <dbReference type="NCBI Taxonomy" id="2567944"/>
    <lineage>
        <taxon>Bacteria</taxon>
        <taxon>Bacillati</taxon>
        <taxon>Bacillota</taxon>
        <taxon>Bacilli</taxon>
        <taxon>Bacillales</taxon>
        <taxon>Paenibacillaceae</taxon>
        <taxon>Paenibacillus</taxon>
    </lineage>
</organism>
<dbReference type="Gene3D" id="1.20.1250.20">
    <property type="entry name" value="MFS general substrate transporter like domains"/>
    <property type="match status" value="2"/>
</dbReference>
<keyword evidence="6" id="KW-0769">Symport</keyword>
<keyword evidence="5 11" id="KW-0812">Transmembrane</keyword>
<feature type="domain" description="Major facilitator superfamily (MFS) profile" evidence="12">
    <location>
        <begin position="39"/>
        <end position="450"/>
    </location>
</feature>
<dbReference type="SUPFAM" id="SSF103473">
    <property type="entry name" value="MFS general substrate transporter"/>
    <property type="match status" value="1"/>
</dbReference>
<gene>
    <name evidence="13" type="primary">proP</name>
    <name evidence="13" type="ORF">P4H66_15455</name>
</gene>
<feature type="transmembrane region" description="Helical" evidence="11">
    <location>
        <begin position="176"/>
        <end position="204"/>
    </location>
</feature>
<feature type="transmembrane region" description="Helical" evidence="11">
    <location>
        <begin position="304"/>
        <end position="324"/>
    </location>
</feature>
<evidence type="ECO:0000259" key="12">
    <source>
        <dbReference type="PROSITE" id="PS50850"/>
    </source>
</evidence>
<feature type="transmembrane region" description="Helical" evidence="11">
    <location>
        <begin position="210"/>
        <end position="230"/>
    </location>
</feature>
<feature type="transmembrane region" description="Helical" evidence="11">
    <location>
        <begin position="359"/>
        <end position="382"/>
    </location>
</feature>
<feature type="transmembrane region" description="Helical" evidence="11">
    <location>
        <begin position="336"/>
        <end position="353"/>
    </location>
</feature>
<keyword evidence="14" id="KW-1185">Reference proteome</keyword>
<sequence length="496" mass="54917">MMNSHEKHKYHWPRISKRPKPKLHQDDITIVDASMARKAVVATALGNAMEWFDFGIYSYLAVVIGKVFFPSLSGSVQLIYTFATFSIAFVVRPFGGLFFGRLGDRWGRKKVLTITLLMMAISTLCIGLIPSYASIGVTASILLLIARLVQGFSTGGEYSGAMTFIAESTPDKRRGFLSSGLEVGTLIGYIAGSGLVTLLTYLLGSEQMVAWGWRIPFFVAAPIGLVGLYLRRHLEETPAFEAMEKAKDENKPKVPFRELLSKHWKVMLICLVLVFFFNVVDYMILSYMPSHLTAVLGYGEAEGLLLILIVMFIMIPIVLAMGHFSDRIGNKRIMQIGLAGLLVLSLPAFLWIGSGKLGLVFLGLLILAVFLTCFEGTMPSVLPALFFTDVRYGLLAITYNISASLFGGTTPLVMAWLINLTKNNLVPAYFLIATSIIGLVVVTVWFTETSGKALRGSPPAVTEKHEIKELLEEPEEALWWHEEHAMILENDTEGKR</sequence>
<evidence type="ECO:0000256" key="7">
    <source>
        <dbReference type="ARBA" id="ARBA00022989"/>
    </source>
</evidence>
<dbReference type="EMBL" id="JARLKZ010000008">
    <property type="protein sequence ID" value="MEC0241248.1"/>
    <property type="molecule type" value="Genomic_DNA"/>
</dbReference>
<dbReference type="PROSITE" id="PS50850">
    <property type="entry name" value="MFS"/>
    <property type="match status" value="1"/>
</dbReference>
<feature type="transmembrane region" description="Helical" evidence="11">
    <location>
        <begin position="78"/>
        <end position="99"/>
    </location>
</feature>
<dbReference type="Proteomes" id="UP001344632">
    <property type="component" value="Unassembled WGS sequence"/>
</dbReference>
<dbReference type="CDD" id="cd17366">
    <property type="entry name" value="MFS_ProP"/>
    <property type="match status" value="1"/>
</dbReference>
<evidence type="ECO:0000256" key="4">
    <source>
        <dbReference type="ARBA" id="ARBA00022475"/>
    </source>
</evidence>
<evidence type="ECO:0000256" key="3">
    <source>
        <dbReference type="ARBA" id="ARBA00022448"/>
    </source>
</evidence>
<evidence type="ECO:0000256" key="1">
    <source>
        <dbReference type="ARBA" id="ARBA00004651"/>
    </source>
</evidence>
<evidence type="ECO:0000313" key="14">
    <source>
        <dbReference type="Proteomes" id="UP001344632"/>
    </source>
</evidence>
<feature type="transmembrane region" description="Helical" evidence="11">
    <location>
        <begin position="111"/>
        <end position="129"/>
    </location>
</feature>
<dbReference type="PANTHER" id="PTHR43528">
    <property type="entry name" value="ALPHA-KETOGLUTARATE PERMEASE"/>
    <property type="match status" value="1"/>
</dbReference>
<dbReference type="NCBIfam" id="NF007927">
    <property type="entry name" value="PRK10642.1"/>
    <property type="match status" value="1"/>
</dbReference>
<dbReference type="PROSITE" id="PS00217">
    <property type="entry name" value="SUGAR_TRANSPORT_2"/>
    <property type="match status" value="1"/>
</dbReference>
<evidence type="ECO:0000256" key="6">
    <source>
        <dbReference type="ARBA" id="ARBA00022847"/>
    </source>
</evidence>
<feature type="transmembrane region" description="Helical" evidence="11">
    <location>
        <begin position="266"/>
        <end position="284"/>
    </location>
</feature>
<protein>
    <recommendedName>
        <fullName evidence="10">Putative proline/betaine transporter</fullName>
    </recommendedName>
</protein>
<keyword evidence="3" id="KW-0813">Transport</keyword>
<comment type="similarity">
    <text evidence="2">Belongs to the major facilitator superfamily. Metabolite:H+ Symporter (MHS) family (TC 2.A.1.6) family.</text>
</comment>
<keyword evidence="7 11" id="KW-1133">Transmembrane helix</keyword>
<keyword evidence="8 11" id="KW-0472">Membrane</keyword>
<proteinExistence type="inferred from homology"/>
<dbReference type="InterPro" id="IPR036259">
    <property type="entry name" value="MFS_trans_sf"/>
</dbReference>
<feature type="transmembrane region" description="Helical" evidence="11">
    <location>
        <begin position="394"/>
        <end position="418"/>
    </location>
</feature>
<feature type="transmembrane region" description="Helical" evidence="11">
    <location>
        <begin position="424"/>
        <end position="446"/>
    </location>
</feature>
<feature type="transmembrane region" description="Helical" evidence="11">
    <location>
        <begin position="135"/>
        <end position="155"/>
    </location>
</feature>
<evidence type="ECO:0000256" key="2">
    <source>
        <dbReference type="ARBA" id="ARBA00008240"/>
    </source>
</evidence>
<keyword evidence="4" id="KW-1003">Cell membrane</keyword>
<reference evidence="13 14" key="1">
    <citation type="submission" date="2023-03" db="EMBL/GenBank/DDBJ databases">
        <title>Bacillus Genome Sequencing.</title>
        <authorList>
            <person name="Dunlap C."/>
        </authorList>
    </citation>
    <scope>NUCLEOTIDE SEQUENCE [LARGE SCALE GENOMIC DNA]</scope>
    <source>
        <strain evidence="13 14">BD-525</strain>
    </source>
</reference>
<comment type="caution">
    <text evidence="13">The sequence shown here is derived from an EMBL/GenBank/DDBJ whole genome shotgun (WGS) entry which is preliminary data.</text>
</comment>
<dbReference type="InterPro" id="IPR011701">
    <property type="entry name" value="MFS"/>
</dbReference>
<dbReference type="PANTHER" id="PTHR43528:SF1">
    <property type="entry name" value="ALPHA-KETOGLUTARATE PERMEASE"/>
    <property type="match status" value="1"/>
</dbReference>
<evidence type="ECO:0000256" key="10">
    <source>
        <dbReference type="ARBA" id="ARBA00039918"/>
    </source>
</evidence>
<comment type="subcellular location">
    <subcellularLocation>
        <location evidence="1">Cell membrane</location>
        <topology evidence="1">Multi-pass membrane protein</topology>
    </subcellularLocation>
</comment>
<accession>A0ABU6GNE0</accession>
<dbReference type="InterPro" id="IPR005829">
    <property type="entry name" value="Sugar_transporter_CS"/>
</dbReference>
<comment type="function">
    <text evidence="9">May be a proton symporter involved in the uptake of osmolytes such as proline and glycine betaine.</text>
</comment>
<dbReference type="InterPro" id="IPR051084">
    <property type="entry name" value="H+-coupled_symporters"/>
</dbReference>
<evidence type="ECO:0000256" key="8">
    <source>
        <dbReference type="ARBA" id="ARBA00023136"/>
    </source>
</evidence>
<evidence type="ECO:0000256" key="5">
    <source>
        <dbReference type="ARBA" id="ARBA00022692"/>
    </source>
</evidence>